<dbReference type="InterPro" id="IPR052895">
    <property type="entry name" value="HetReg/Transcr_Mod"/>
</dbReference>
<proteinExistence type="predicted"/>
<dbReference type="Pfam" id="PF06985">
    <property type="entry name" value="HET"/>
    <property type="match status" value="2"/>
</dbReference>
<dbReference type="PANTHER" id="PTHR24148">
    <property type="entry name" value="ANKYRIN REPEAT DOMAIN-CONTAINING PROTEIN 39 HOMOLOG-RELATED"/>
    <property type="match status" value="1"/>
</dbReference>
<comment type="caution">
    <text evidence="2">The sequence shown here is derived from an EMBL/GenBank/DDBJ whole genome shotgun (WGS) entry which is preliminary data.</text>
</comment>
<reference evidence="2 3" key="1">
    <citation type="submission" date="2015-12" db="EMBL/GenBank/DDBJ databases">
        <title>Draft genome sequence of Moniliophthora roreri, the causal agent of frosty pod rot of cacao.</title>
        <authorList>
            <person name="Aime M.C."/>
            <person name="Diaz-Valderrama J.R."/>
            <person name="Kijpornyongpan T."/>
            <person name="Phillips-Mora W."/>
        </authorList>
    </citation>
    <scope>NUCLEOTIDE SEQUENCE [LARGE SCALE GENOMIC DNA]</scope>
    <source>
        <strain evidence="2 3">MCA 2952</strain>
    </source>
</reference>
<evidence type="ECO:0000313" key="2">
    <source>
        <dbReference type="EMBL" id="KTB28481.1"/>
    </source>
</evidence>
<dbReference type="eggNOG" id="ENOG502RYNU">
    <property type="taxonomic scope" value="Eukaryota"/>
</dbReference>
<dbReference type="AlphaFoldDB" id="A0A0W0EWQ9"/>
<dbReference type="EMBL" id="LATX01002472">
    <property type="protein sequence ID" value="KTB28481.1"/>
    <property type="molecule type" value="Genomic_DNA"/>
</dbReference>
<dbReference type="InterPro" id="IPR010730">
    <property type="entry name" value="HET"/>
</dbReference>
<evidence type="ECO:0000259" key="1">
    <source>
        <dbReference type="Pfam" id="PF06985"/>
    </source>
</evidence>
<dbReference type="PANTHER" id="PTHR24148:SF64">
    <property type="entry name" value="HETEROKARYON INCOMPATIBILITY DOMAIN-CONTAINING PROTEIN"/>
    <property type="match status" value="1"/>
</dbReference>
<dbReference type="Pfam" id="PF11901">
    <property type="entry name" value="DM9"/>
    <property type="match status" value="1"/>
</dbReference>
<evidence type="ECO:0000313" key="3">
    <source>
        <dbReference type="Proteomes" id="UP000054988"/>
    </source>
</evidence>
<name>A0A0W0EWQ9_MONRR</name>
<sequence>MLPRLKAVLQGFQKCSCIGDTEESTATTTVNHPDTNQTNPAIITGVPAAVPVAKSLGTGNFTETGETEQLPKSELNMKPATLIDTSLSEVIDNKAPGGGTVVPHVLDPEQYDTVPFPVIKAYELSLSELEDATLDMLPVSTSCTFRLLDCRRFGKQCKLVIYETHDIPRVGYMTVSYPWVGIVCNERVPPEDRTFMVAHGASGSSGDPISTSILSRICFLATTEDMDFLWLDRLCIRQGDPIDHKWQIDRMCNIFRLCQVCVVFPGGLQRLANIYEETPWITRAWTLAEVLAAPKAQIVTEFAPTSLDQFLLGATDPLYGMRLFGRHRANHRSLLVDALSLRYQHMSDKQKYYRNLSIWKCALARTASRNEDLLPSVIALFGTPEDSETLETVITRFKEGIRTLNSSELCVIAFRDAVLFSGQNVSPQWQELISSIAPTLPVGERSSLRISQPRVIRLHSEWDGFPISKAYEITLSELENTVHDISSVSTSCTFRLLDCKRYIEEQTIAIYETPGIPEIRYAAVSYPWVGNPCHYFVPNSGKSFKVMQDAGRLGDPINFEMIRLSCLLAIQEGADFLWVDRLCIRQMDNKDKAWQISRMCDVYRRCQLCIIIPGGLQRLIGLDEETPWATRMWTLQEALVPPKGLILYSADSDSIKSHAKTLSSVDSDLGIFYSPLEDLLPTTMAKKDVGVRLFGHVSHGYALLLRDALSLRGQSVSDEQKYQRYLATWRSAVTRSSDRPQDLLLSTMGLFDISIPEGEQRSSATVITAFVNEFQQQGIMDVRVVAFRDAVRRADVAVTSQWRQLIEECDRSLPLLPNGLAPIPGHDLALDRAGQLVAHDNSKRQLFLGSALLLQGAEHSLHPCKIVVSSSGSFTCLLPYGGQEKEHDGRWELNPFLPDQMEWVAASRGAVPNGRTPVEGGYEKDVQYHRQRSLYYALATVTDSQGHLQRVPGKTGNHLVRLLSVSKYKEFVFDTFMEREDAVSVLMAKRISYERIT</sequence>
<gene>
    <name evidence="2" type="ORF">WG66_18933</name>
</gene>
<feature type="domain" description="Heterokaryon incompatibility" evidence="1">
    <location>
        <begin position="521"/>
        <end position="613"/>
    </location>
</feature>
<protein>
    <recommendedName>
        <fullName evidence="1">Heterokaryon incompatibility domain-containing protein</fullName>
    </recommendedName>
</protein>
<feature type="domain" description="Heterokaryon incompatibility" evidence="1">
    <location>
        <begin position="172"/>
        <end position="264"/>
    </location>
</feature>
<organism evidence="2 3">
    <name type="scientific">Moniliophthora roreri</name>
    <name type="common">Frosty pod rot fungus</name>
    <name type="synonym">Monilia roreri</name>
    <dbReference type="NCBI Taxonomy" id="221103"/>
    <lineage>
        <taxon>Eukaryota</taxon>
        <taxon>Fungi</taxon>
        <taxon>Dikarya</taxon>
        <taxon>Basidiomycota</taxon>
        <taxon>Agaricomycotina</taxon>
        <taxon>Agaricomycetes</taxon>
        <taxon>Agaricomycetidae</taxon>
        <taxon>Agaricales</taxon>
        <taxon>Marasmiineae</taxon>
        <taxon>Marasmiaceae</taxon>
        <taxon>Moniliophthora</taxon>
    </lineage>
</organism>
<dbReference type="Proteomes" id="UP000054988">
    <property type="component" value="Unassembled WGS sequence"/>
</dbReference>
<accession>A0A0W0EWQ9</accession>
<dbReference type="InterPro" id="IPR006616">
    <property type="entry name" value="DM9_repeat"/>
</dbReference>